<dbReference type="GO" id="GO:0004519">
    <property type="term" value="F:endonuclease activity"/>
    <property type="evidence" value="ECO:0007669"/>
    <property type="project" value="UniProtKB-KW"/>
</dbReference>
<gene>
    <name evidence="1" type="ORF">ERX40_07480</name>
</gene>
<dbReference type="RefSeq" id="WP_133417871.1">
    <property type="nucleotide sequence ID" value="NZ_SCWD01000002.1"/>
</dbReference>
<proteinExistence type="predicted"/>
<keyword evidence="1" id="KW-0378">Hydrolase</keyword>
<keyword evidence="1" id="KW-0540">Nuclease</keyword>
<dbReference type="OrthoDB" id="2087662at2"/>
<organism evidence="1 2">
    <name type="scientific">Macrococcus carouselicus</name>
    <dbReference type="NCBI Taxonomy" id="69969"/>
    <lineage>
        <taxon>Bacteria</taxon>
        <taxon>Bacillati</taxon>
        <taxon>Bacillota</taxon>
        <taxon>Bacilli</taxon>
        <taxon>Bacillales</taxon>
        <taxon>Staphylococcaceae</taxon>
        <taxon>Macrococcus</taxon>
    </lineage>
</organism>
<keyword evidence="1" id="KW-0255">Endonuclease</keyword>
<dbReference type="AlphaFoldDB" id="A0A9Q8FPU8"/>
<accession>A0A9Q8FPU8</accession>
<comment type="caution">
    <text evidence="1">The sequence shown here is derived from an EMBL/GenBank/DDBJ whole genome shotgun (WGS) entry which is preliminary data.</text>
</comment>
<name>A0A9Q8FPU8_9STAP</name>
<dbReference type="InterPro" id="IPR036691">
    <property type="entry name" value="Endo/exonu/phosph_ase_sf"/>
</dbReference>
<evidence type="ECO:0000313" key="2">
    <source>
        <dbReference type="Proteomes" id="UP000295280"/>
    </source>
</evidence>
<dbReference type="Gene3D" id="3.60.10.10">
    <property type="entry name" value="Endonuclease/exonuclease/phosphatase"/>
    <property type="match status" value="1"/>
</dbReference>
<evidence type="ECO:0000313" key="1">
    <source>
        <dbReference type="EMBL" id="TDM02388.1"/>
    </source>
</evidence>
<dbReference type="Proteomes" id="UP000295280">
    <property type="component" value="Unassembled WGS sequence"/>
</dbReference>
<reference evidence="1 2" key="1">
    <citation type="submission" date="2019-01" db="EMBL/GenBank/DDBJ databases">
        <title>Draft genome sequences of the type strains of six Macrococcus species.</title>
        <authorList>
            <person name="Mazhar S."/>
            <person name="Altermann E."/>
            <person name="Hill C."/>
            <person name="Mcauliffe O."/>
        </authorList>
    </citation>
    <scope>NUCLEOTIDE SEQUENCE [LARGE SCALE GENOMIC DNA]</scope>
    <source>
        <strain evidence="1 2">ATCC 51828</strain>
    </source>
</reference>
<sequence length="265" mass="31104">MKNNNLNILGWNINQRCGKSKNHELPKLISEEILSRNVDIFILTEFYLVKNYQSFIDEMEKNNYLIKYSDHKGISNEVLIGVKKHLINDEFSFKDFSKFQCNLLPDFIHVTLGDLNIIGARIKIGSNLKTQESMDKDFLERENQLKTIVNYTSKLDGRILGLGDFNNGRYKDGDSINSYPGVARQYYSYPLILKYFNDYGIEVHTPKELCSWKDQWNNHYKLDHIFAKDIIISDIKYDWDFTKRDDYKKTVGYPDHAILIAEIAF</sequence>
<dbReference type="EMBL" id="SCWD01000002">
    <property type="protein sequence ID" value="TDM02388.1"/>
    <property type="molecule type" value="Genomic_DNA"/>
</dbReference>
<protein>
    <submittedName>
        <fullName evidence="1">Endonuclease/exonuclease/phosphatase family protein</fullName>
    </submittedName>
</protein>
<keyword evidence="2" id="KW-1185">Reference proteome</keyword>
<dbReference type="SUPFAM" id="SSF56219">
    <property type="entry name" value="DNase I-like"/>
    <property type="match status" value="1"/>
</dbReference>